<dbReference type="InterPro" id="IPR006287">
    <property type="entry name" value="DJ-1"/>
</dbReference>
<evidence type="ECO:0000259" key="5">
    <source>
        <dbReference type="Pfam" id="PF01965"/>
    </source>
</evidence>
<dbReference type="SUPFAM" id="SSF52317">
    <property type="entry name" value="Class I glutamine amidotransferase-like"/>
    <property type="match status" value="1"/>
</dbReference>
<dbReference type="OrthoDB" id="543156at2759"/>
<dbReference type="PANTHER" id="PTHR48094:SF12">
    <property type="entry name" value="PARKINSON DISEASE PROTEIN 7 HOMOLOG"/>
    <property type="match status" value="1"/>
</dbReference>
<proteinExistence type="predicted"/>
<keyword evidence="4" id="KW-0558">Oxidation</keyword>
<feature type="domain" description="DJ-1/PfpI" evidence="5">
    <location>
        <begin position="31"/>
        <end position="197"/>
    </location>
</feature>
<organism evidence="6">
    <name type="scientific">Drosophila rhopaloa</name>
    <name type="common">Fruit fly</name>
    <dbReference type="NCBI Taxonomy" id="1041015"/>
    <lineage>
        <taxon>Eukaryota</taxon>
        <taxon>Metazoa</taxon>
        <taxon>Ecdysozoa</taxon>
        <taxon>Arthropoda</taxon>
        <taxon>Hexapoda</taxon>
        <taxon>Insecta</taxon>
        <taxon>Pterygota</taxon>
        <taxon>Neoptera</taxon>
        <taxon>Endopterygota</taxon>
        <taxon>Diptera</taxon>
        <taxon>Brachycera</taxon>
        <taxon>Muscomorpha</taxon>
        <taxon>Ephydroidea</taxon>
        <taxon>Drosophilidae</taxon>
        <taxon>Drosophila</taxon>
        <taxon>Sophophora</taxon>
    </lineage>
</organism>
<accession>A0A6P4EMJ0</accession>
<keyword evidence="3" id="KW-0963">Cytoplasm</keyword>
<dbReference type="GO" id="GO:0005739">
    <property type="term" value="C:mitochondrion"/>
    <property type="evidence" value="ECO:0007669"/>
    <property type="project" value="UniProtKB-SubCell"/>
</dbReference>
<dbReference type="RefSeq" id="XP_016979415.1">
    <property type="nucleotide sequence ID" value="XM_017123926.1"/>
</dbReference>
<dbReference type="PANTHER" id="PTHR48094">
    <property type="entry name" value="PROTEIN/NUCLEIC ACID DEGLYCASE DJ-1-RELATED"/>
    <property type="match status" value="1"/>
</dbReference>
<evidence type="ECO:0000256" key="2">
    <source>
        <dbReference type="ARBA" id="ARBA00004496"/>
    </source>
</evidence>
<dbReference type="CDD" id="cd03135">
    <property type="entry name" value="GATase1_DJ-1"/>
    <property type="match status" value="1"/>
</dbReference>
<evidence type="ECO:0000256" key="4">
    <source>
        <dbReference type="ARBA" id="ARBA00023097"/>
    </source>
</evidence>
<evidence type="ECO:0000256" key="3">
    <source>
        <dbReference type="ARBA" id="ARBA00022490"/>
    </source>
</evidence>
<dbReference type="Pfam" id="PF01965">
    <property type="entry name" value="DJ-1_PfpI"/>
    <property type="match status" value="1"/>
</dbReference>
<dbReference type="InterPro" id="IPR050325">
    <property type="entry name" value="Prot/Nucl_acid_deglycase"/>
</dbReference>
<dbReference type="AlphaFoldDB" id="A0A6P4EMJ0"/>
<dbReference type="InterPro" id="IPR002818">
    <property type="entry name" value="DJ-1/PfpI"/>
</dbReference>
<dbReference type="GO" id="GO:0005634">
    <property type="term" value="C:nucleus"/>
    <property type="evidence" value="ECO:0007669"/>
    <property type="project" value="TreeGrafter"/>
</dbReference>
<dbReference type="FunFam" id="3.40.50.880:FF:000022">
    <property type="entry name" value="protein deglycase DJ-1"/>
    <property type="match status" value="1"/>
</dbReference>
<protein>
    <submittedName>
        <fullName evidence="6">Protein deglycase DJ-1zDJ-1</fullName>
    </submittedName>
</protein>
<dbReference type="Gene3D" id="3.40.50.880">
    <property type="match status" value="1"/>
</dbReference>
<dbReference type="NCBIfam" id="TIGR01383">
    <property type="entry name" value="not_thiJ"/>
    <property type="match status" value="1"/>
</dbReference>
<dbReference type="GO" id="GO:0006979">
    <property type="term" value="P:response to oxidative stress"/>
    <property type="evidence" value="ECO:0007669"/>
    <property type="project" value="UniProtKB-ARBA"/>
</dbReference>
<evidence type="ECO:0000313" key="6">
    <source>
        <dbReference type="RefSeq" id="XP_016979415.1"/>
    </source>
</evidence>
<name>A0A6P4EMJ0_DRORH</name>
<dbReference type="InterPro" id="IPR029062">
    <property type="entry name" value="Class_I_gatase-like"/>
</dbReference>
<dbReference type="RefSeq" id="XP_016979415.2">
    <property type="nucleotide sequence ID" value="XM_017123926.2"/>
</dbReference>
<dbReference type="GO" id="GO:0051896">
    <property type="term" value="P:regulation of phosphatidylinositol 3-kinase/protein kinase B signal transduction"/>
    <property type="evidence" value="ECO:0007669"/>
    <property type="project" value="UniProtKB-ARBA"/>
</dbReference>
<gene>
    <name evidence="6" type="primary">LOC108044783</name>
</gene>
<comment type="subcellular location">
    <subcellularLocation>
        <location evidence="2">Cytoplasm</location>
    </subcellularLocation>
    <subcellularLocation>
        <location evidence="1">Mitochondrion</location>
    </subcellularLocation>
</comment>
<sequence length="217" mass="23080">MLTVVRKSLASLGLQLQLNLLARYKSTQDVKNALIILAPGAEEMEFTISADVLRRGKINVTVAGLNDCEPVKCSRSVVIVPDTSLEQALSHGNYDVVVLPGGLAGNKALMNSPAVGELLRCQDSNGGMIAAICAAPTALAKHGIGKGKSITSHPDMKPQLKDHYCYIDDADVVQDGNIITSRGPGTSFDFALKITEQLSGVKVAEEVAKAMLWTYKS</sequence>
<dbReference type="GeneID" id="108044783"/>
<dbReference type="GO" id="GO:0046295">
    <property type="term" value="P:glycolate biosynthetic process"/>
    <property type="evidence" value="ECO:0007669"/>
    <property type="project" value="TreeGrafter"/>
</dbReference>
<dbReference type="GO" id="GO:1903189">
    <property type="term" value="P:glyoxal metabolic process"/>
    <property type="evidence" value="ECO:0007669"/>
    <property type="project" value="TreeGrafter"/>
</dbReference>
<evidence type="ECO:0000256" key="1">
    <source>
        <dbReference type="ARBA" id="ARBA00004173"/>
    </source>
</evidence>
<reference evidence="6" key="1">
    <citation type="submission" date="2025-08" db="UniProtKB">
        <authorList>
            <consortium name="RefSeq"/>
        </authorList>
    </citation>
    <scope>IDENTIFICATION</scope>
</reference>